<evidence type="ECO:0000256" key="1">
    <source>
        <dbReference type="SAM" id="SignalP"/>
    </source>
</evidence>
<protein>
    <submittedName>
        <fullName evidence="2">Uncharacterized protein</fullName>
    </submittedName>
</protein>
<gene>
    <name evidence="2" type="ORF">AAFP95_19150</name>
</gene>
<feature type="signal peptide" evidence="1">
    <location>
        <begin position="1"/>
        <end position="19"/>
    </location>
</feature>
<keyword evidence="3" id="KW-1185">Reference proteome</keyword>
<dbReference type="EMBL" id="CP154834">
    <property type="protein sequence ID" value="XAO73804.1"/>
    <property type="molecule type" value="Genomic_DNA"/>
</dbReference>
<evidence type="ECO:0000313" key="3">
    <source>
        <dbReference type="Proteomes" id="UP001463665"/>
    </source>
</evidence>
<accession>A0AAU6WLW1</accession>
<keyword evidence="1" id="KW-0732">Signal</keyword>
<dbReference type="RefSeq" id="WP_345766175.1">
    <property type="nucleotide sequence ID" value="NZ_CP154834.1"/>
</dbReference>
<sequence>MKQKISLLFLLCFVSMLWAQRVTIEWDGSKIRDFGDTKLNLPNFKNQGFLFSQNNIFITTKQQVGEKQLKISNPVWENISAGALYEISKDLLPDYEIKDVAYYNLDGDRYASINVSLFKNVKGQVQRLSSFEISESNIPNSIGSTMKVGTANNPLSAGNFYKIKVDKSGIFKITKQFLQDNGINPSSVNPKNFRIYGNGGIMLPEYNQDVKYSALQENAIQVVGENDGVWNDSDYALFTPRGRTAITCTIPPTVMVIKE</sequence>
<dbReference type="AlphaFoldDB" id="A0AAU6WLW1"/>
<evidence type="ECO:0000313" key="2">
    <source>
        <dbReference type="EMBL" id="XAO73804.1"/>
    </source>
</evidence>
<reference evidence="2 3" key="1">
    <citation type="submission" date="2024-04" db="EMBL/GenBank/DDBJ databases">
        <title>Genome sequencing and assembly of rice foliar adapted Chryseobacterium endophyticum OsEnb-ALM-A6.</title>
        <authorList>
            <person name="Kumar S."/>
            <person name="Javed M."/>
            <person name="Chouhan V."/>
            <person name="Charishma K."/>
            <person name="Patel A."/>
            <person name="Kumar M."/>
            <person name="Sahu K.P."/>
            <person name="Kumar A."/>
        </authorList>
    </citation>
    <scope>NUCLEOTIDE SEQUENCE [LARGE SCALE GENOMIC DNA]</scope>
    <source>
        <strain evidence="2 3">OsEnb-ALM-A6</strain>
    </source>
</reference>
<organism evidence="2 3">
    <name type="scientific">Chryseobacterium endophyticum</name>
    <dbReference type="NCBI Taxonomy" id="1854762"/>
    <lineage>
        <taxon>Bacteria</taxon>
        <taxon>Pseudomonadati</taxon>
        <taxon>Bacteroidota</taxon>
        <taxon>Flavobacteriia</taxon>
        <taxon>Flavobacteriales</taxon>
        <taxon>Weeksellaceae</taxon>
        <taxon>Chryseobacterium group</taxon>
        <taxon>Chryseobacterium</taxon>
    </lineage>
</organism>
<proteinExistence type="predicted"/>
<feature type="chain" id="PRO_5043616142" evidence="1">
    <location>
        <begin position="20"/>
        <end position="259"/>
    </location>
</feature>
<name>A0AAU6WLW1_9FLAO</name>
<dbReference type="Proteomes" id="UP001463665">
    <property type="component" value="Chromosome"/>
</dbReference>